<reference evidence="2 3" key="1">
    <citation type="submission" date="2018-08" db="EMBL/GenBank/DDBJ databases">
        <title>Altererythrobacter sp.Ery1 and Ery12, the genome sequencing of novel strains in genus Alterythrobacter.</title>
        <authorList>
            <person name="Cheng H."/>
            <person name="Wu Y.-H."/>
            <person name="Fang C."/>
            <person name="Xu X.-W."/>
        </authorList>
    </citation>
    <scope>NUCLEOTIDE SEQUENCE [LARGE SCALE GENOMIC DNA]</scope>
    <source>
        <strain evidence="2 3">Ery1</strain>
    </source>
</reference>
<gene>
    <name evidence="2" type="ORF">D2V04_03275</name>
</gene>
<sequence length="195" mass="21649">MLSSRRAGGCTFPEDPSLSCATVRPVWSARIDPRVLVVRVDTPNAGGCLHPFDLCEFEARVLAGSTREFVRIDHAGMVIRLDVTNGTLLDGPVSLRFEIPEGRGLNRQIDALNRFRALRCRDCLRSPSRTRLANRLLALQAFDLRREGRSLRSISQAVFGECDWPGDGEHRKSRVRRLVASGEALVRTGPVSILT</sequence>
<dbReference type="EMBL" id="QXFK01000011">
    <property type="protein sequence ID" value="RIV80325.1"/>
    <property type="molecule type" value="Genomic_DNA"/>
</dbReference>
<evidence type="ECO:0000313" key="2">
    <source>
        <dbReference type="EMBL" id="RIV80325.1"/>
    </source>
</evidence>
<evidence type="ECO:0000313" key="3">
    <source>
        <dbReference type="Proteomes" id="UP000285092"/>
    </source>
</evidence>
<evidence type="ECO:0000259" key="1">
    <source>
        <dbReference type="Pfam" id="PF10074"/>
    </source>
</evidence>
<proteinExistence type="predicted"/>
<dbReference type="Proteomes" id="UP000285092">
    <property type="component" value="Unassembled WGS sequence"/>
</dbReference>
<name>A0A418NKZ8_9SPHN</name>
<dbReference type="AlphaFoldDB" id="A0A418NKZ8"/>
<dbReference type="InterPro" id="IPR018754">
    <property type="entry name" value="RovC-like_DNA-bd"/>
</dbReference>
<comment type="caution">
    <text evidence="2">The sequence shown here is derived from an EMBL/GenBank/DDBJ whole genome shotgun (WGS) entry which is preliminary data.</text>
</comment>
<feature type="domain" description="T6SS Transcription factor RovC-like DNA binding" evidence="1">
    <location>
        <begin position="103"/>
        <end position="189"/>
    </location>
</feature>
<organism evidence="2 3">
    <name type="scientific">Pelagerythrobacter aerophilus</name>
    <dbReference type="NCBI Taxonomy" id="2306995"/>
    <lineage>
        <taxon>Bacteria</taxon>
        <taxon>Pseudomonadati</taxon>
        <taxon>Pseudomonadota</taxon>
        <taxon>Alphaproteobacteria</taxon>
        <taxon>Sphingomonadales</taxon>
        <taxon>Erythrobacteraceae</taxon>
        <taxon>Pelagerythrobacter</taxon>
    </lineage>
</organism>
<keyword evidence="3" id="KW-1185">Reference proteome</keyword>
<accession>A0A418NKZ8</accession>
<protein>
    <submittedName>
        <fullName evidence="2">DUF2285 domain-containing protein</fullName>
    </submittedName>
</protein>
<dbReference type="OrthoDB" id="7452401at2"/>
<dbReference type="Pfam" id="PF10074">
    <property type="entry name" value="RovC_DNA-bd"/>
    <property type="match status" value="1"/>
</dbReference>